<keyword evidence="4" id="KW-1185">Reference proteome</keyword>
<keyword evidence="1" id="KW-0862">Zinc</keyword>
<reference evidence="3" key="1">
    <citation type="journal article" date="2019" name="bioRxiv">
        <title>The Genome of the Zebra Mussel, Dreissena polymorpha: A Resource for Invasive Species Research.</title>
        <authorList>
            <person name="McCartney M.A."/>
            <person name="Auch B."/>
            <person name="Kono T."/>
            <person name="Mallez S."/>
            <person name="Zhang Y."/>
            <person name="Obille A."/>
            <person name="Becker A."/>
            <person name="Abrahante J.E."/>
            <person name="Garbe J."/>
            <person name="Badalamenti J.P."/>
            <person name="Herman A."/>
            <person name="Mangelson H."/>
            <person name="Liachko I."/>
            <person name="Sullivan S."/>
            <person name="Sone E.D."/>
            <person name="Koren S."/>
            <person name="Silverstein K.A.T."/>
            <person name="Beckman K.B."/>
            <person name="Gohl D.M."/>
        </authorList>
    </citation>
    <scope>NUCLEOTIDE SEQUENCE</scope>
    <source>
        <strain evidence="3">Duluth1</strain>
        <tissue evidence="3">Whole animal</tissue>
    </source>
</reference>
<sequence>MATYSQSYFNKGSDCVKDFCCETCDEKTIEEGADFFCETCLKLYCGKCIDLHGQLFTKHATYGRDDMRKWPANKEVENFLQRCEIHTDENLILFCKNHSQLSCALCDVHSHRKCPDVELITEAHKITRQTCNNCQLKSNLF</sequence>
<evidence type="ECO:0000259" key="2">
    <source>
        <dbReference type="PROSITE" id="PS50119"/>
    </source>
</evidence>
<dbReference type="Pfam" id="PF00643">
    <property type="entry name" value="zf-B_box"/>
    <property type="match status" value="1"/>
</dbReference>
<dbReference type="AlphaFoldDB" id="A0A9D4JVY4"/>
<comment type="caution">
    <text evidence="3">The sequence shown here is derived from an EMBL/GenBank/DDBJ whole genome shotgun (WGS) entry which is preliminary data.</text>
</comment>
<evidence type="ECO:0000313" key="4">
    <source>
        <dbReference type="Proteomes" id="UP000828390"/>
    </source>
</evidence>
<keyword evidence="1" id="KW-0479">Metal-binding</keyword>
<dbReference type="SUPFAM" id="SSF57845">
    <property type="entry name" value="B-box zinc-binding domain"/>
    <property type="match status" value="1"/>
</dbReference>
<organism evidence="3 4">
    <name type="scientific">Dreissena polymorpha</name>
    <name type="common">Zebra mussel</name>
    <name type="synonym">Mytilus polymorpha</name>
    <dbReference type="NCBI Taxonomy" id="45954"/>
    <lineage>
        <taxon>Eukaryota</taxon>
        <taxon>Metazoa</taxon>
        <taxon>Spiralia</taxon>
        <taxon>Lophotrochozoa</taxon>
        <taxon>Mollusca</taxon>
        <taxon>Bivalvia</taxon>
        <taxon>Autobranchia</taxon>
        <taxon>Heteroconchia</taxon>
        <taxon>Euheterodonta</taxon>
        <taxon>Imparidentia</taxon>
        <taxon>Neoheterodontei</taxon>
        <taxon>Myida</taxon>
        <taxon>Dreissenoidea</taxon>
        <taxon>Dreissenidae</taxon>
        <taxon>Dreissena</taxon>
    </lineage>
</organism>
<dbReference type="PROSITE" id="PS50119">
    <property type="entry name" value="ZF_BBOX"/>
    <property type="match status" value="1"/>
</dbReference>
<dbReference type="EMBL" id="JAIWYP010000005">
    <property type="protein sequence ID" value="KAH3822337.1"/>
    <property type="molecule type" value="Genomic_DNA"/>
</dbReference>
<dbReference type="Gene3D" id="3.30.160.60">
    <property type="entry name" value="Classic Zinc Finger"/>
    <property type="match status" value="1"/>
</dbReference>
<accession>A0A9D4JVY4</accession>
<gene>
    <name evidence="3" type="ORF">DPMN_124114</name>
</gene>
<name>A0A9D4JVY4_DREPO</name>
<feature type="domain" description="B box-type" evidence="2">
    <location>
        <begin position="16"/>
        <end position="64"/>
    </location>
</feature>
<dbReference type="GO" id="GO:0008270">
    <property type="term" value="F:zinc ion binding"/>
    <property type="evidence" value="ECO:0007669"/>
    <property type="project" value="UniProtKB-KW"/>
</dbReference>
<proteinExistence type="predicted"/>
<protein>
    <recommendedName>
        <fullName evidence="2">B box-type domain-containing protein</fullName>
    </recommendedName>
</protein>
<evidence type="ECO:0000313" key="3">
    <source>
        <dbReference type="EMBL" id="KAH3822337.1"/>
    </source>
</evidence>
<dbReference type="Proteomes" id="UP000828390">
    <property type="component" value="Unassembled WGS sequence"/>
</dbReference>
<dbReference type="InterPro" id="IPR000315">
    <property type="entry name" value="Znf_B-box"/>
</dbReference>
<evidence type="ECO:0000256" key="1">
    <source>
        <dbReference type="PROSITE-ProRule" id="PRU00024"/>
    </source>
</evidence>
<keyword evidence="1" id="KW-0863">Zinc-finger</keyword>
<reference evidence="3" key="2">
    <citation type="submission" date="2020-11" db="EMBL/GenBank/DDBJ databases">
        <authorList>
            <person name="McCartney M.A."/>
            <person name="Auch B."/>
            <person name="Kono T."/>
            <person name="Mallez S."/>
            <person name="Becker A."/>
            <person name="Gohl D.M."/>
            <person name="Silverstein K.A.T."/>
            <person name="Koren S."/>
            <person name="Bechman K.B."/>
            <person name="Herman A."/>
            <person name="Abrahante J.E."/>
            <person name="Garbe J."/>
        </authorList>
    </citation>
    <scope>NUCLEOTIDE SEQUENCE</scope>
    <source>
        <strain evidence="3">Duluth1</strain>
        <tissue evidence="3">Whole animal</tissue>
    </source>
</reference>